<dbReference type="CDD" id="cd05304">
    <property type="entry name" value="Rubrum_tdh"/>
    <property type="match status" value="1"/>
</dbReference>
<name>A0A154IMK6_RHILE</name>
<dbReference type="InterPro" id="IPR007886">
    <property type="entry name" value="AlaDH/PNT_N"/>
</dbReference>
<evidence type="ECO:0000256" key="8">
    <source>
        <dbReference type="ARBA" id="ARBA00048202"/>
    </source>
</evidence>
<evidence type="ECO:0000256" key="4">
    <source>
        <dbReference type="ARBA" id="ARBA00022741"/>
    </source>
</evidence>
<evidence type="ECO:0000256" key="11">
    <source>
        <dbReference type="ARBA" id="ARBA00084087"/>
    </source>
</evidence>
<comment type="catalytic activity">
    <reaction evidence="8">
        <text>NAD(+) + NADPH + H(+)(in) = NADH + NADP(+) + H(+)(out)</text>
        <dbReference type="Rhea" id="RHEA:47992"/>
        <dbReference type="ChEBI" id="CHEBI:15378"/>
        <dbReference type="ChEBI" id="CHEBI:57540"/>
        <dbReference type="ChEBI" id="CHEBI:57783"/>
        <dbReference type="ChEBI" id="CHEBI:57945"/>
        <dbReference type="ChEBI" id="CHEBI:58349"/>
        <dbReference type="EC" id="7.1.1.1"/>
    </reaction>
</comment>
<dbReference type="GO" id="GO:0008750">
    <property type="term" value="F:proton-translocating NAD(P)+ transhydrogenase activity"/>
    <property type="evidence" value="ECO:0007669"/>
    <property type="project" value="UniProtKB-EC"/>
</dbReference>
<dbReference type="GO" id="GO:0050661">
    <property type="term" value="F:NADP binding"/>
    <property type="evidence" value="ECO:0007669"/>
    <property type="project" value="TreeGrafter"/>
</dbReference>
<dbReference type="Pfam" id="PF05222">
    <property type="entry name" value="AlaDh_PNT_N"/>
    <property type="match status" value="1"/>
</dbReference>
<comment type="caution">
    <text evidence="15">The sequence shown here is derived from an EMBL/GenBank/DDBJ whole genome shotgun (WGS) entry which is preliminary data.</text>
</comment>
<dbReference type="PANTHER" id="PTHR10160:SF19">
    <property type="entry name" value="PROTON-TRANSLOCATING NAD(P)(+) TRANSHYDROGENASE"/>
    <property type="match status" value="1"/>
</dbReference>
<accession>A0A154IMK6</accession>
<keyword evidence="7" id="KW-0520">NAD</keyword>
<protein>
    <recommendedName>
        <fullName evidence="9">NAD(P) transhydrogenase subunit alpha part 1</fullName>
        <ecNumber evidence="3">7.1.1.1</ecNumber>
    </recommendedName>
    <alternativeName>
        <fullName evidence="11">Nicotinamide nucleotide transhydrogenase subunit alpha 1</fullName>
    </alternativeName>
    <alternativeName>
        <fullName evidence="10">Pyridine nucleotide transhydrogenase subunit alpha 1</fullName>
    </alternativeName>
</protein>
<evidence type="ECO:0000256" key="9">
    <source>
        <dbReference type="ARBA" id="ARBA00071353"/>
    </source>
</evidence>
<dbReference type="AlphaFoldDB" id="A0A154IMK6"/>
<feature type="region of interest" description="Disordered" evidence="12">
    <location>
        <begin position="1"/>
        <end position="23"/>
    </location>
</feature>
<keyword evidence="6" id="KW-1278">Translocase</keyword>
<feature type="domain" description="Alanine dehydrogenase/pyridine nucleotide transhydrogenase NAD(H)-binding" evidence="13">
    <location>
        <begin position="148"/>
        <end position="314"/>
    </location>
</feature>
<dbReference type="SMART" id="SM01002">
    <property type="entry name" value="AlaDh_PNT_C"/>
    <property type="match status" value="1"/>
</dbReference>
<dbReference type="InterPro" id="IPR008143">
    <property type="entry name" value="Ala_DH/PNT_CS2"/>
</dbReference>
<evidence type="ECO:0000256" key="5">
    <source>
        <dbReference type="ARBA" id="ARBA00022857"/>
    </source>
</evidence>
<dbReference type="GO" id="GO:0006740">
    <property type="term" value="P:NADPH regeneration"/>
    <property type="evidence" value="ECO:0007669"/>
    <property type="project" value="TreeGrafter"/>
</dbReference>
<evidence type="ECO:0000256" key="6">
    <source>
        <dbReference type="ARBA" id="ARBA00022967"/>
    </source>
</evidence>
<evidence type="ECO:0000259" key="14">
    <source>
        <dbReference type="SMART" id="SM01003"/>
    </source>
</evidence>
<organism evidence="15">
    <name type="scientific">Rhizobium leguminosarum</name>
    <dbReference type="NCBI Taxonomy" id="384"/>
    <lineage>
        <taxon>Bacteria</taxon>
        <taxon>Pseudomonadati</taxon>
        <taxon>Pseudomonadota</taxon>
        <taxon>Alphaproteobacteria</taxon>
        <taxon>Hyphomicrobiales</taxon>
        <taxon>Rhizobiaceae</taxon>
        <taxon>Rhizobium/Agrobacterium group</taxon>
        <taxon>Rhizobium</taxon>
    </lineage>
</organism>
<dbReference type="GO" id="GO:0016491">
    <property type="term" value="F:oxidoreductase activity"/>
    <property type="evidence" value="ECO:0007669"/>
    <property type="project" value="InterPro"/>
</dbReference>
<dbReference type="EMBL" id="LVYU01000078">
    <property type="protein sequence ID" value="KZB01821.1"/>
    <property type="molecule type" value="Genomic_DNA"/>
</dbReference>
<comment type="similarity">
    <text evidence="2">Belongs to the AlaDH/PNT family.</text>
</comment>
<dbReference type="SUPFAM" id="SSF51735">
    <property type="entry name" value="NAD(P)-binding Rossmann-fold domains"/>
    <property type="match status" value="1"/>
</dbReference>
<dbReference type="InterPro" id="IPR007698">
    <property type="entry name" value="AlaDH/PNT_NAD(H)-bd"/>
</dbReference>
<keyword evidence="5" id="KW-0521">NADP</keyword>
<dbReference type="SUPFAM" id="SSF52283">
    <property type="entry name" value="Formate/glycerate dehydrogenase catalytic domain-like"/>
    <property type="match status" value="1"/>
</dbReference>
<dbReference type="EC" id="7.1.1.1" evidence="3"/>
<evidence type="ECO:0000313" key="15">
    <source>
        <dbReference type="EMBL" id="KZB01821.1"/>
    </source>
</evidence>
<keyword evidence="4" id="KW-0547">Nucleotide-binding</keyword>
<dbReference type="Pfam" id="PF01262">
    <property type="entry name" value="AlaDh_PNT_C"/>
    <property type="match status" value="1"/>
</dbReference>
<dbReference type="RefSeq" id="WP_062940856.1">
    <property type="nucleotide sequence ID" value="NZ_CP171845.1"/>
</dbReference>
<evidence type="ECO:0000256" key="12">
    <source>
        <dbReference type="SAM" id="MobiDB-lite"/>
    </source>
</evidence>
<dbReference type="PANTHER" id="PTHR10160">
    <property type="entry name" value="NAD(P) TRANSHYDROGENASE"/>
    <property type="match status" value="1"/>
</dbReference>
<reference evidence="15" key="1">
    <citation type="submission" date="2016-03" db="EMBL/GenBank/DDBJ databases">
        <title>Microsymbionts genomes from the relict species Vavilovia formosa.</title>
        <authorList>
            <person name="Chirak E."/>
            <person name="Kimeklis A."/>
            <person name="Kopat V."/>
            <person name="Andronov E."/>
        </authorList>
    </citation>
    <scope>NUCLEOTIDE SEQUENCE [LARGE SCALE GENOMIC DNA]</scope>
    <source>
        <strain evidence="15">Vaf12</strain>
    </source>
</reference>
<evidence type="ECO:0000256" key="3">
    <source>
        <dbReference type="ARBA" id="ARBA00012943"/>
    </source>
</evidence>
<dbReference type="Gene3D" id="3.40.50.720">
    <property type="entry name" value="NAD(P)-binding Rossmann-like Domain"/>
    <property type="match status" value="2"/>
</dbReference>
<dbReference type="InterPro" id="IPR036291">
    <property type="entry name" value="NAD(P)-bd_dom_sf"/>
</dbReference>
<evidence type="ECO:0000256" key="10">
    <source>
        <dbReference type="ARBA" id="ARBA00076996"/>
    </source>
</evidence>
<sequence length="379" mass="39446">MQHRLFIPKETSEHEGRVGGSPESVKKLKTLGFDVVVEAGAGLLSRVPDGEFEKAGARIGSASDAKAADVVLKVRRPSSAEVSFYKSGAIVLAIMDPYGNEQALGELAKAGVSAFAMELMPRITRAQSMDVLSSQANLAGYQAVIDAAGEFDRAMPMMMTAAGTVPAAKVFVMGAGVAGLQAIATARRLGAVVSATDVRPASKEQVASLGAKFIAVEDEEFKAAETSGGYAKEMSAEYKAKQAVLTTEHLAKQDIVITTALIPGRPAPQLITREMLKAMKPGSIAVDLAVERGGNVEGAVGGQVVEVEGVKVIGYLNVPGRIAASASALYAKNLFTFLATMVSKETKALALDMEDELIKATALTHGGVIVHPNFGGGQS</sequence>
<dbReference type="GO" id="GO:0005886">
    <property type="term" value="C:plasma membrane"/>
    <property type="evidence" value="ECO:0007669"/>
    <property type="project" value="TreeGrafter"/>
</dbReference>
<evidence type="ECO:0000259" key="13">
    <source>
        <dbReference type="SMART" id="SM01002"/>
    </source>
</evidence>
<comment type="function">
    <text evidence="1">The transhydrogenation between NADH and NADP is coupled to respiration and ATP hydrolysis and functions as a proton pump across the membrane.</text>
</comment>
<dbReference type="SMART" id="SM01003">
    <property type="entry name" value="AlaDh_PNT_N"/>
    <property type="match status" value="1"/>
</dbReference>
<gene>
    <name evidence="15" type="ORF">A4A59_12340</name>
</gene>
<dbReference type="FunFam" id="3.40.50.720:FF:000188">
    <property type="entry name" value="NAD(P) transhydrogenase alpha subunit 1"/>
    <property type="match status" value="1"/>
</dbReference>
<dbReference type="PROSITE" id="PS00837">
    <property type="entry name" value="ALADH_PNT_2"/>
    <property type="match status" value="1"/>
</dbReference>
<proteinExistence type="inferred from homology"/>
<evidence type="ECO:0000256" key="1">
    <source>
        <dbReference type="ARBA" id="ARBA00003943"/>
    </source>
</evidence>
<dbReference type="NCBIfam" id="NF006942">
    <property type="entry name" value="PRK09424.1"/>
    <property type="match status" value="1"/>
</dbReference>
<evidence type="ECO:0000256" key="7">
    <source>
        <dbReference type="ARBA" id="ARBA00023027"/>
    </source>
</evidence>
<feature type="domain" description="Alanine dehydrogenase/pyridine nucleotide transhydrogenase N-terminal" evidence="14">
    <location>
        <begin position="6"/>
        <end position="139"/>
    </location>
</feature>
<evidence type="ECO:0000256" key="2">
    <source>
        <dbReference type="ARBA" id="ARBA00005689"/>
    </source>
</evidence>